<accession>A0AAW1KMI2</accession>
<comment type="caution">
    <text evidence="1">The sequence shown here is derived from an EMBL/GenBank/DDBJ whole genome shotgun (WGS) entry which is preliminary data.</text>
</comment>
<protein>
    <submittedName>
        <fullName evidence="1">Uncharacterized protein</fullName>
    </submittedName>
</protein>
<organism evidence="1 2">
    <name type="scientific">Popillia japonica</name>
    <name type="common">Japanese beetle</name>
    <dbReference type="NCBI Taxonomy" id="7064"/>
    <lineage>
        <taxon>Eukaryota</taxon>
        <taxon>Metazoa</taxon>
        <taxon>Ecdysozoa</taxon>
        <taxon>Arthropoda</taxon>
        <taxon>Hexapoda</taxon>
        <taxon>Insecta</taxon>
        <taxon>Pterygota</taxon>
        <taxon>Neoptera</taxon>
        <taxon>Endopterygota</taxon>
        <taxon>Coleoptera</taxon>
        <taxon>Polyphaga</taxon>
        <taxon>Scarabaeiformia</taxon>
        <taxon>Scarabaeidae</taxon>
        <taxon>Rutelinae</taxon>
        <taxon>Popillia</taxon>
    </lineage>
</organism>
<sequence>MLTFPETLHLVDYYDEVLDTHPPSPSARPAHGNEQLFRFNDVFVRPPPPLAPLTGTNSSSASTMYSFCLFAVFPRSSAVLTTLSCYTAESFFSSAVLTTLSCYTAESFFGSYCFVLKIYDWRGNGEGRNFTRRFNTR</sequence>
<gene>
    <name evidence="1" type="ORF">QE152_g22101</name>
</gene>
<keyword evidence="2" id="KW-1185">Reference proteome</keyword>
<evidence type="ECO:0000313" key="2">
    <source>
        <dbReference type="Proteomes" id="UP001458880"/>
    </source>
</evidence>
<dbReference type="AlphaFoldDB" id="A0AAW1KMI2"/>
<dbReference type="Proteomes" id="UP001458880">
    <property type="component" value="Unassembled WGS sequence"/>
</dbReference>
<name>A0AAW1KMI2_POPJA</name>
<dbReference type="EMBL" id="JASPKY010000211">
    <property type="protein sequence ID" value="KAK9720332.1"/>
    <property type="molecule type" value="Genomic_DNA"/>
</dbReference>
<reference evidence="1 2" key="1">
    <citation type="journal article" date="2024" name="BMC Genomics">
        <title>De novo assembly and annotation of Popillia japonica's genome with initial clues to its potential as an invasive pest.</title>
        <authorList>
            <person name="Cucini C."/>
            <person name="Boschi S."/>
            <person name="Funari R."/>
            <person name="Cardaioli E."/>
            <person name="Iannotti N."/>
            <person name="Marturano G."/>
            <person name="Paoli F."/>
            <person name="Bruttini M."/>
            <person name="Carapelli A."/>
            <person name="Frati F."/>
            <person name="Nardi F."/>
        </authorList>
    </citation>
    <scope>NUCLEOTIDE SEQUENCE [LARGE SCALE GENOMIC DNA]</scope>
    <source>
        <strain evidence="1">DMR45628</strain>
    </source>
</reference>
<proteinExistence type="predicted"/>
<evidence type="ECO:0000313" key="1">
    <source>
        <dbReference type="EMBL" id="KAK9720332.1"/>
    </source>
</evidence>